<dbReference type="InterPro" id="IPR026194">
    <property type="entry name" value="PrRP"/>
</dbReference>
<evidence type="ECO:0000313" key="2">
    <source>
        <dbReference type="Proteomes" id="UP000472273"/>
    </source>
</evidence>
<dbReference type="GO" id="GO:0005179">
    <property type="term" value="F:hormone activity"/>
    <property type="evidence" value="ECO:0007669"/>
    <property type="project" value="InterPro"/>
</dbReference>
<sequence length="104" mass="12027">EFCSILLPFLPQLLSKSLQLLITHLLSESGFPIDFVRRLQKVGLCNYPEINPLWYVGHGVRPIGRFGKRQFKFGQKRLRPDTSYSCKQDDLLGTDSIYIQTLQK</sequence>
<proteinExistence type="predicted"/>
<dbReference type="PANTHER" id="PTHR17206:SF0">
    <property type="entry name" value="PRRP PROTEIN"/>
    <property type="match status" value="1"/>
</dbReference>
<dbReference type="Pfam" id="PF15172">
    <property type="entry name" value="Prolactin_RP"/>
    <property type="match status" value="1"/>
</dbReference>
<dbReference type="Ensembl" id="ENSPTXT00000021918.1">
    <property type="protein sequence ID" value="ENSPTXP00000021268.1"/>
    <property type="gene ID" value="ENSPTXG00000014718.1"/>
</dbReference>
<evidence type="ECO:0000313" key="1">
    <source>
        <dbReference type="Ensembl" id="ENSPTXP00000021268.1"/>
    </source>
</evidence>
<accession>A0A670ZFG8</accession>
<dbReference type="AlphaFoldDB" id="A0A670ZFG8"/>
<organism evidence="1 2">
    <name type="scientific">Pseudonaja textilis</name>
    <name type="common">Eastern brown snake</name>
    <dbReference type="NCBI Taxonomy" id="8673"/>
    <lineage>
        <taxon>Eukaryota</taxon>
        <taxon>Metazoa</taxon>
        <taxon>Chordata</taxon>
        <taxon>Craniata</taxon>
        <taxon>Vertebrata</taxon>
        <taxon>Euteleostomi</taxon>
        <taxon>Lepidosauria</taxon>
        <taxon>Squamata</taxon>
        <taxon>Bifurcata</taxon>
        <taxon>Unidentata</taxon>
        <taxon>Episquamata</taxon>
        <taxon>Toxicofera</taxon>
        <taxon>Serpentes</taxon>
        <taxon>Colubroidea</taxon>
        <taxon>Elapidae</taxon>
        <taxon>Hydrophiinae</taxon>
        <taxon>Pseudonaja</taxon>
    </lineage>
</organism>
<dbReference type="Proteomes" id="UP000472273">
    <property type="component" value="Unplaced"/>
</dbReference>
<reference evidence="1" key="1">
    <citation type="submission" date="2025-08" db="UniProtKB">
        <authorList>
            <consortium name="Ensembl"/>
        </authorList>
    </citation>
    <scope>IDENTIFICATION</scope>
</reference>
<reference evidence="1" key="2">
    <citation type="submission" date="2025-09" db="UniProtKB">
        <authorList>
            <consortium name="Ensembl"/>
        </authorList>
    </citation>
    <scope>IDENTIFICATION</scope>
</reference>
<name>A0A670ZFG8_PSETE</name>
<protein>
    <submittedName>
        <fullName evidence="1">Uncharacterized protein</fullName>
    </submittedName>
</protein>
<dbReference type="PANTHER" id="PTHR17206">
    <property type="entry name" value="PROLACTIN-RELEASING PEPTIDE"/>
    <property type="match status" value="1"/>
</dbReference>
<keyword evidence="2" id="KW-1185">Reference proteome</keyword>